<evidence type="ECO:0000256" key="2">
    <source>
        <dbReference type="ARBA" id="ARBA00023210"/>
    </source>
</evidence>
<feature type="compositionally biased region" description="Basic and acidic residues" evidence="4">
    <location>
        <begin position="29"/>
        <end position="40"/>
    </location>
</feature>
<keyword evidence="2" id="KW-0717">Septation</keyword>
<dbReference type="InterPro" id="IPR007561">
    <property type="entry name" value="Cell_div_SepF/SepF-rel"/>
</dbReference>
<dbReference type="Pfam" id="PF04472">
    <property type="entry name" value="SepF"/>
    <property type="match status" value="1"/>
</dbReference>
<evidence type="ECO:0000256" key="4">
    <source>
        <dbReference type="SAM" id="MobiDB-lite"/>
    </source>
</evidence>
<dbReference type="HAMAP" id="MF_01197">
    <property type="entry name" value="SepF"/>
    <property type="match status" value="1"/>
</dbReference>
<accession>A0A6J6BIF5</accession>
<feature type="region of interest" description="Disordered" evidence="4">
    <location>
        <begin position="85"/>
        <end position="106"/>
    </location>
</feature>
<feature type="region of interest" description="Disordered" evidence="4">
    <location>
        <begin position="1"/>
        <end position="73"/>
    </location>
</feature>
<keyword evidence="3" id="KW-0131">Cell cycle</keyword>
<dbReference type="GO" id="GO:0000917">
    <property type="term" value="P:division septum assembly"/>
    <property type="evidence" value="ECO:0007669"/>
    <property type="project" value="UniProtKB-KW"/>
</dbReference>
<dbReference type="PANTHER" id="PTHR35798">
    <property type="entry name" value="CELL DIVISION PROTEIN SEPF"/>
    <property type="match status" value="1"/>
</dbReference>
<name>A0A6J6BIF5_9ZZZZ</name>
<dbReference type="Gene3D" id="3.30.110.150">
    <property type="entry name" value="SepF-like protein"/>
    <property type="match status" value="1"/>
</dbReference>
<dbReference type="PANTHER" id="PTHR35798:SF1">
    <property type="entry name" value="CELL DIVISION PROTEIN SEPF"/>
    <property type="match status" value="1"/>
</dbReference>
<protein>
    <submittedName>
        <fullName evidence="5">Unannotated protein</fullName>
    </submittedName>
</protein>
<dbReference type="EMBL" id="CAEZSE010000123">
    <property type="protein sequence ID" value="CAB4538179.1"/>
    <property type="molecule type" value="Genomic_DNA"/>
</dbReference>
<dbReference type="AlphaFoldDB" id="A0A6J6BIF5"/>
<proteinExistence type="inferred from homology"/>
<evidence type="ECO:0000256" key="1">
    <source>
        <dbReference type="ARBA" id="ARBA00022618"/>
    </source>
</evidence>
<reference evidence="5" key="1">
    <citation type="submission" date="2020-05" db="EMBL/GenBank/DDBJ databases">
        <authorList>
            <person name="Chiriac C."/>
            <person name="Salcher M."/>
            <person name="Ghai R."/>
            <person name="Kavagutti S V."/>
        </authorList>
    </citation>
    <scope>NUCLEOTIDE SEQUENCE</scope>
</reference>
<evidence type="ECO:0000256" key="3">
    <source>
        <dbReference type="ARBA" id="ARBA00023306"/>
    </source>
</evidence>
<dbReference type="InterPro" id="IPR023052">
    <property type="entry name" value="Cell_div_SepF"/>
</dbReference>
<dbReference type="InterPro" id="IPR038594">
    <property type="entry name" value="SepF-like_sf"/>
</dbReference>
<organism evidence="5">
    <name type="scientific">freshwater metagenome</name>
    <dbReference type="NCBI Taxonomy" id="449393"/>
    <lineage>
        <taxon>unclassified sequences</taxon>
        <taxon>metagenomes</taxon>
        <taxon>ecological metagenomes</taxon>
    </lineage>
</organism>
<gene>
    <name evidence="5" type="ORF">UFOPK1353_00777</name>
</gene>
<sequence>MFRRAMDYLGLGDDGSYDDYQDEPQNEQDFGRDMRDDRRGAPGYGQSPSYGQGPGYGQSPGLGNRSRFDDADGAGDLQSEVAIRRQQEQHDSGLTIRPASGRRADASVRQVLPSSTPITVSPQSYEEVKGIVDHFRKGTPVIIDLQDTDTRVMRRILDFASGVCYAQGGGMEKVSSGVFMMKPSGARVIRG</sequence>
<keyword evidence="1" id="KW-0132">Cell division</keyword>
<feature type="compositionally biased region" description="Acidic residues" evidence="4">
    <location>
        <begin position="15"/>
        <end position="26"/>
    </location>
</feature>
<evidence type="ECO:0000313" key="5">
    <source>
        <dbReference type="EMBL" id="CAB4538179.1"/>
    </source>
</evidence>